<sequence length="306" mass="34027">MTGQNDDALVLMERAVVSRDPLELALAGFLSAYKGRTFDKQRRVIKHYVDWCRQNDLPPLQAKRPHIELFVRWCESQPWSESYICQHFVGVRSFYKTCVRDDVLLRNPAEFVDAPKVHEEGQKRTFLTPLEFAAFLEASRKAGAVEHAAAALMGLSGLRVAEMCSLRVESLSQDGGYDSLKFVGKGGKPADIPLPVPVMRAVRVVVDERSTGPLLLNRGGNALTTLDARRMVNRIAKTAGCRHITPHGLRRTFCTAGLVSGVPMRDMQIAMRHADPRTTGLYDMAKNNKDRHASHRVASFLAGMTG</sequence>
<dbReference type="GO" id="GO:0003677">
    <property type="term" value="F:DNA binding"/>
    <property type="evidence" value="ECO:0007669"/>
    <property type="project" value="UniProtKB-KW"/>
</dbReference>
<dbReference type="InterPro" id="IPR010998">
    <property type="entry name" value="Integrase_recombinase_N"/>
</dbReference>
<evidence type="ECO:0000259" key="3">
    <source>
        <dbReference type="PROSITE" id="PS51898"/>
    </source>
</evidence>
<dbReference type="Gene3D" id="1.10.443.10">
    <property type="entry name" value="Intergrase catalytic core"/>
    <property type="match status" value="1"/>
</dbReference>
<dbReference type="PROSITE" id="PS51898">
    <property type="entry name" value="TYR_RECOMBINASE"/>
    <property type="match status" value="1"/>
</dbReference>
<evidence type="ECO:0000313" key="5">
    <source>
        <dbReference type="EMBL" id="CAB4896031.1"/>
    </source>
</evidence>
<dbReference type="InterPro" id="IPR013762">
    <property type="entry name" value="Integrase-like_cat_sf"/>
</dbReference>
<name>A0A6J7FKT3_9ZZZZ</name>
<dbReference type="InterPro" id="IPR050090">
    <property type="entry name" value="Tyrosine_recombinase_XerCD"/>
</dbReference>
<dbReference type="InterPro" id="IPR002104">
    <property type="entry name" value="Integrase_catalytic"/>
</dbReference>
<keyword evidence="1" id="KW-0238">DNA-binding</keyword>
<dbReference type="GO" id="GO:0006310">
    <property type="term" value="P:DNA recombination"/>
    <property type="evidence" value="ECO:0007669"/>
    <property type="project" value="UniProtKB-KW"/>
</dbReference>
<accession>A0A6J7FKT3</accession>
<protein>
    <submittedName>
        <fullName evidence="5">Unannotated protein</fullName>
    </submittedName>
</protein>
<feature type="domain" description="Core-binding (CB)" evidence="4">
    <location>
        <begin position="20"/>
        <end position="99"/>
    </location>
</feature>
<dbReference type="PANTHER" id="PTHR30349:SF41">
    <property type="entry name" value="INTEGRASE_RECOMBINASE PROTEIN MJ0367-RELATED"/>
    <property type="match status" value="1"/>
</dbReference>
<dbReference type="PROSITE" id="PS51900">
    <property type="entry name" value="CB"/>
    <property type="match status" value="1"/>
</dbReference>
<evidence type="ECO:0000256" key="2">
    <source>
        <dbReference type="ARBA" id="ARBA00023172"/>
    </source>
</evidence>
<dbReference type="EMBL" id="CAFBMQ010000001">
    <property type="protein sequence ID" value="CAB4896031.1"/>
    <property type="molecule type" value="Genomic_DNA"/>
</dbReference>
<dbReference type="PANTHER" id="PTHR30349">
    <property type="entry name" value="PHAGE INTEGRASE-RELATED"/>
    <property type="match status" value="1"/>
</dbReference>
<dbReference type="AlphaFoldDB" id="A0A6J7FKT3"/>
<evidence type="ECO:0000259" key="4">
    <source>
        <dbReference type="PROSITE" id="PS51900"/>
    </source>
</evidence>
<dbReference type="InterPro" id="IPR011010">
    <property type="entry name" value="DNA_brk_join_enz"/>
</dbReference>
<gene>
    <name evidence="5" type="ORF">UFOPK3609_00017</name>
</gene>
<reference evidence="5" key="1">
    <citation type="submission" date="2020-05" db="EMBL/GenBank/DDBJ databases">
        <authorList>
            <person name="Chiriac C."/>
            <person name="Salcher M."/>
            <person name="Ghai R."/>
            <person name="Kavagutti S V."/>
        </authorList>
    </citation>
    <scope>NUCLEOTIDE SEQUENCE</scope>
</reference>
<organism evidence="5">
    <name type="scientific">freshwater metagenome</name>
    <dbReference type="NCBI Taxonomy" id="449393"/>
    <lineage>
        <taxon>unclassified sequences</taxon>
        <taxon>metagenomes</taxon>
        <taxon>ecological metagenomes</taxon>
    </lineage>
</organism>
<dbReference type="Gene3D" id="1.10.150.130">
    <property type="match status" value="1"/>
</dbReference>
<evidence type="ECO:0000256" key="1">
    <source>
        <dbReference type="ARBA" id="ARBA00023125"/>
    </source>
</evidence>
<dbReference type="CDD" id="cd00397">
    <property type="entry name" value="DNA_BRE_C"/>
    <property type="match status" value="1"/>
</dbReference>
<proteinExistence type="predicted"/>
<dbReference type="GO" id="GO:0015074">
    <property type="term" value="P:DNA integration"/>
    <property type="evidence" value="ECO:0007669"/>
    <property type="project" value="InterPro"/>
</dbReference>
<dbReference type="Pfam" id="PF00589">
    <property type="entry name" value="Phage_integrase"/>
    <property type="match status" value="1"/>
</dbReference>
<dbReference type="InterPro" id="IPR044068">
    <property type="entry name" value="CB"/>
</dbReference>
<dbReference type="SUPFAM" id="SSF56349">
    <property type="entry name" value="DNA breaking-rejoining enzymes"/>
    <property type="match status" value="1"/>
</dbReference>
<keyword evidence="2" id="KW-0233">DNA recombination</keyword>
<feature type="domain" description="Tyr recombinase" evidence="3">
    <location>
        <begin position="122"/>
        <end position="296"/>
    </location>
</feature>